<feature type="compositionally biased region" description="Low complexity" evidence="1">
    <location>
        <begin position="207"/>
        <end position="232"/>
    </location>
</feature>
<proteinExistence type="predicted"/>
<organism evidence="2 3">
    <name type="scientific">Eimeria brunetti</name>
    <dbReference type="NCBI Taxonomy" id="51314"/>
    <lineage>
        <taxon>Eukaryota</taxon>
        <taxon>Sar</taxon>
        <taxon>Alveolata</taxon>
        <taxon>Apicomplexa</taxon>
        <taxon>Conoidasida</taxon>
        <taxon>Coccidia</taxon>
        <taxon>Eucoccidiorida</taxon>
        <taxon>Eimeriorina</taxon>
        <taxon>Eimeriidae</taxon>
        <taxon>Eimeria</taxon>
    </lineage>
</organism>
<feature type="region of interest" description="Disordered" evidence="1">
    <location>
        <begin position="119"/>
        <end position="272"/>
    </location>
</feature>
<dbReference type="EMBL" id="HG712677">
    <property type="protein sequence ID" value="CDJ51237.1"/>
    <property type="molecule type" value="Genomic_DNA"/>
</dbReference>
<reference evidence="2" key="1">
    <citation type="submission" date="2013-10" db="EMBL/GenBank/DDBJ databases">
        <title>Genomic analysis of the causative agents of coccidiosis in chickens.</title>
        <authorList>
            <person name="Reid A.J."/>
            <person name="Blake D."/>
            <person name="Billington K."/>
            <person name="Browne H."/>
            <person name="Dunn M."/>
            <person name="Hung S."/>
            <person name="Kawahara F."/>
            <person name="Miranda-Saavedra D."/>
            <person name="Mourier T."/>
            <person name="Nagra H."/>
            <person name="Otto T.D."/>
            <person name="Rawlings N."/>
            <person name="Sanchez A."/>
            <person name="Sanders M."/>
            <person name="Subramaniam C."/>
            <person name="Tay Y."/>
            <person name="Dear P."/>
            <person name="Doerig C."/>
            <person name="Gruber A."/>
            <person name="Parkinson J."/>
            <person name="Shirley M."/>
            <person name="Wan K.L."/>
            <person name="Berriman M."/>
            <person name="Tomley F."/>
            <person name="Pain A."/>
        </authorList>
    </citation>
    <scope>NUCLEOTIDE SEQUENCE [LARGE SCALE GENOMIC DNA]</scope>
    <source>
        <strain evidence="2">Houghton</strain>
    </source>
</reference>
<accession>U6LLJ8</accession>
<feature type="compositionally biased region" description="Low complexity" evidence="1">
    <location>
        <begin position="26"/>
        <end position="47"/>
    </location>
</feature>
<protein>
    <submittedName>
        <fullName evidence="2">Uncharacterized protein</fullName>
    </submittedName>
</protein>
<dbReference type="AlphaFoldDB" id="U6LLJ8"/>
<keyword evidence="3" id="KW-1185">Reference proteome</keyword>
<dbReference type="Proteomes" id="UP000030750">
    <property type="component" value="Unassembled WGS sequence"/>
</dbReference>
<dbReference type="VEuPathDB" id="ToxoDB:EBH_0000370"/>
<feature type="compositionally biased region" description="Basic residues" evidence="1">
    <location>
        <begin position="1"/>
        <end position="12"/>
    </location>
</feature>
<feature type="region of interest" description="Disordered" evidence="1">
    <location>
        <begin position="350"/>
        <end position="390"/>
    </location>
</feature>
<evidence type="ECO:0000313" key="3">
    <source>
        <dbReference type="Proteomes" id="UP000030750"/>
    </source>
</evidence>
<dbReference type="OrthoDB" id="354845at2759"/>
<evidence type="ECO:0000256" key="1">
    <source>
        <dbReference type="SAM" id="MobiDB-lite"/>
    </source>
</evidence>
<evidence type="ECO:0000313" key="2">
    <source>
        <dbReference type="EMBL" id="CDJ51237.1"/>
    </source>
</evidence>
<feature type="compositionally biased region" description="Low complexity" evidence="1">
    <location>
        <begin position="239"/>
        <end position="272"/>
    </location>
</feature>
<feature type="compositionally biased region" description="Polar residues" evidence="1">
    <location>
        <begin position="176"/>
        <end position="188"/>
    </location>
</feature>
<reference evidence="2" key="2">
    <citation type="submission" date="2013-10" db="EMBL/GenBank/DDBJ databases">
        <authorList>
            <person name="Aslett M."/>
        </authorList>
    </citation>
    <scope>NUCLEOTIDE SEQUENCE [LARGE SCALE GENOMIC DNA]</scope>
    <source>
        <strain evidence="2">Houghton</strain>
    </source>
</reference>
<sequence>MAGPTKARRRKTPGVPAKPVARKPKSVAAAKPTKTAAAAAPSAAAAKTKLKDDKQKRLQEEISARQREILSLKHLVTALAGGAVPLPVPIELFYRIGQQFVGANAKAFTLTFPPLEQLKPQAGSSVEKTEEQVISGGGWEGEREERTETEREEVDDAGREKREEGGEEEGEETMEATLNHSLESQTDAEANGTPAEAGEVDNEQEEIQQAQEQEQQPQQQQLQQSQQPEQPQQVPPQQQPQQVQQVQQQQQQQPQQLQPLQQAQQQQQQQVQIREQELLHEVSLRAQLAEALSDQNEVLQAQTRLLSEAVAKREKRMKDVEEELRILEGKLCSIAQQAEKLVAAAAATRRGAGKQMNMARPHLTKKLSTPARARRLTSASAKSSNRKMKT</sequence>
<feature type="compositionally biased region" description="Basic and acidic residues" evidence="1">
    <location>
        <begin position="140"/>
        <end position="149"/>
    </location>
</feature>
<feature type="region of interest" description="Disordered" evidence="1">
    <location>
        <begin position="1"/>
        <end position="57"/>
    </location>
</feature>
<gene>
    <name evidence="2" type="ORF">EBH_0000370</name>
</gene>
<feature type="compositionally biased region" description="Acidic residues" evidence="1">
    <location>
        <begin position="165"/>
        <end position="174"/>
    </location>
</feature>
<name>U6LLJ8_9EIME</name>